<keyword evidence="2" id="KW-1185">Reference proteome</keyword>
<proteinExistence type="predicted"/>
<dbReference type="OrthoDB" id="3976533at2759"/>
<dbReference type="AlphaFoldDB" id="A0A1E3P484"/>
<sequence>MLKLRQSLKSIHSQRRTLITYSKQNQLYIHPKSNNKNLVSFSKNPESLAIGEFYSSNPENEEITTKNFISENKEFLNKLHELIKKHIADDFTYAVESASYADQHMPVYDLRVTPNYQRQPDVENTFGFVRIGSDGTILNDSYQVNDLYKLVTSDGPIKVSDYLHEKLVEELD</sequence>
<reference evidence="1 2" key="1">
    <citation type="journal article" date="2016" name="Proc. Natl. Acad. Sci. U.S.A.">
        <title>Comparative genomics of biotechnologically important yeasts.</title>
        <authorList>
            <person name="Riley R."/>
            <person name="Haridas S."/>
            <person name="Wolfe K.H."/>
            <person name="Lopes M.R."/>
            <person name="Hittinger C.T."/>
            <person name="Goeker M."/>
            <person name="Salamov A.A."/>
            <person name="Wisecaver J.H."/>
            <person name="Long T.M."/>
            <person name="Calvey C.H."/>
            <person name="Aerts A.L."/>
            <person name="Barry K.W."/>
            <person name="Choi C."/>
            <person name="Clum A."/>
            <person name="Coughlan A.Y."/>
            <person name="Deshpande S."/>
            <person name="Douglass A.P."/>
            <person name="Hanson S.J."/>
            <person name="Klenk H.-P."/>
            <person name="LaButti K.M."/>
            <person name="Lapidus A."/>
            <person name="Lindquist E.A."/>
            <person name="Lipzen A.M."/>
            <person name="Meier-Kolthoff J.P."/>
            <person name="Ohm R.A."/>
            <person name="Otillar R.P."/>
            <person name="Pangilinan J.L."/>
            <person name="Peng Y."/>
            <person name="Rokas A."/>
            <person name="Rosa C.A."/>
            <person name="Scheuner C."/>
            <person name="Sibirny A.A."/>
            <person name="Slot J.C."/>
            <person name="Stielow J.B."/>
            <person name="Sun H."/>
            <person name="Kurtzman C.P."/>
            <person name="Blackwell M."/>
            <person name="Grigoriev I.V."/>
            <person name="Jeffries T.W."/>
        </authorList>
    </citation>
    <scope>NUCLEOTIDE SEQUENCE [LARGE SCALE GENOMIC DNA]</scope>
    <source>
        <strain evidence="2">ATCC 58044 / CBS 1984 / NCYC 433 / NRRL Y-366-8</strain>
    </source>
</reference>
<dbReference type="GeneID" id="30202018"/>
<dbReference type="PANTHER" id="PTHR37331:SF1">
    <property type="entry name" value="YALI0F11671P"/>
    <property type="match status" value="1"/>
</dbReference>
<organism evidence="1 2">
    <name type="scientific">Wickerhamomyces anomalus (strain ATCC 58044 / CBS 1984 / NCYC 433 / NRRL Y-366-8)</name>
    <name type="common">Yeast</name>
    <name type="synonym">Hansenula anomala</name>
    <dbReference type="NCBI Taxonomy" id="683960"/>
    <lineage>
        <taxon>Eukaryota</taxon>
        <taxon>Fungi</taxon>
        <taxon>Dikarya</taxon>
        <taxon>Ascomycota</taxon>
        <taxon>Saccharomycotina</taxon>
        <taxon>Saccharomycetes</taxon>
        <taxon>Phaffomycetales</taxon>
        <taxon>Wickerhamomycetaceae</taxon>
        <taxon>Wickerhamomyces</taxon>
    </lineage>
</organism>
<accession>A0A1E3P484</accession>
<dbReference type="Proteomes" id="UP000094112">
    <property type="component" value="Unassembled WGS sequence"/>
</dbReference>
<dbReference type="PANTHER" id="PTHR37331">
    <property type="entry name" value="YALI0F11671P"/>
    <property type="match status" value="1"/>
</dbReference>
<dbReference type="STRING" id="683960.A0A1E3P484"/>
<dbReference type="RefSeq" id="XP_019039267.1">
    <property type="nucleotide sequence ID" value="XM_019184772.1"/>
</dbReference>
<evidence type="ECO:0000313" key="1">
    <source>
        <dbReference type="EMBL" id="ODQ60060.1"/>
    </source>
</evidence>
<gene>
    <name evidence="1" type="ORF">WICANDRAFT_78681</name>
</gene>
<dbReference type="EMBL" id="KV454210">
    <property type="protein sequence ID" value="ODQ60060.1"/>
    <property type="molecule type" value="Genomic_DNA"/>
</dbReference>
<evidence type="ECO:0000313" key="2">
    <source>
        <dbReference type="Proteomes" id="UP000094112"/>
    </source>
</evidence>
<protein>
    <submittedName>
        <fullName evidence="1">Uncharacterized protein</fullName>
    </submittedName>
</protein>
<name>A0A1E3P484_WICAA</name>